<comment type="caution">
    <text evidence="2">The sequence shown here is derived from an EMBL/GenBank/DDBJ whole genome shotgun (WGS) entry which is preliminary data.</text>
</comment>
<protein>
    <submittedName>
        <fullName evidence="2">DUF624 domain-containing protein</fullName>
    </submittedName>
</protein>
<keyword evidence="3" id="KW-1185">Reference proteome</keyword>
<accession>A0A7Y2M224</accession>
<keyword evidence="1" id="KW-0812">Transmembrane</keyword>
<dbReference type="Pfam" id="PF04854">
    <property type="entry name" value="DUF624"/>
    <property type="match status" value="1"/>
</dbReference>
<feature type="transmembrane region" description="Helical" evidence="1">
    <location>
        <begin position="95"/>
        <end position="118"/>
    </location>
</feature>
<dbReference type="RefSeq" id="WP_167038282.1">
    <property type="nucleotide sequence ID" value="NZ_BAAANA010000001.1"/>
</dbReference>
<feature type="transmembrane region" description="Helical" evidence="1">
    <location>
        <begin position="51"/>
        <end position="74"/>
    </location>
</feature>
<feature type="transmembrane region" description="Helical" evidence="1">
    <location>
        <begin position="163"/>
        <end position="187"/>
    </location>
</feature>
<keyword evidence="1" id="KW-0472">Membrane</keyword>
<dbReference type="AlphaFoldDB" id="A0A7Y2M224"/>
<dbReference type="Proteomes" id="UP000543598">
    <property type="component" value="Unassembled WGS sequence"/>
</dbReference>
<name>A0A7Y2M224_9MICO</name>
<feature type="transmembrane region" description="Helical" evidence="1">
    <location>
        <begin position="124"/>
        <end position="151"/>
    </location>
</feature>
<reference evidence="2 3" key="1">
    <citation type="submission" date="2020-05" db="EMBL/GenBank/DDBJ databases">
        <title>MicrobeNet Type strains.</title>
        <authorList>
            <person name="Nicholson A.C."/>
        </authorList>
    </citation>
    <scope>NUCLEOTIDE SEQUENCE [LARGE SCALE GENOMIC DNA]</scope>
    <source>
        <strain evidence="2 3">JCM 14282</strain>
    </source>
</reference>
<feature type="transmembrane region" description="Helical" evidence="1">
    <location>
        <begin position="20"/>
        <end position="45"/>
    </location>
</feature>
<evidence type="ECO:0000313" key="3">
    <source>
        <dbReference type="Proteomes" id="UP000543598"/>
    </source>
</evidence>
<evidence type="ECO:0000256" key="1">
    <source>
        <dbReference type="SAM" id="Phobius"/>
    </source>
</evidence>
<proteinExistence type="predicted"/>
<sequence length="233" mass="24648">MSEKKTLGGSDAFGRVTGAVYWYIVVEIAFALAGLPGVVGIVLLEPVPNNIPLYALCLVPILPAFSAAIAALRARRRSEALDPWRQYWRRWLANVKDVLVIGIPALAVLALFGFNIAFGDVAGGVFVIVAMILGAVVALWLVHALVIASLFSFRTRDTMRLAAYYLIAKPLVTLGVLSLVVIATAAAAVTSSWVLLVAGSVLAGLVLMNARAMIADIETRFVAEDAGEAASGQ</sequence>
<dbReference type="EMBL" id="JABEMB010000018">
    <property type="protein sequence ID" value="NNH04564.1"/>
    <property type="molecule type" value="Genomic_DNA"/>
</dbReference>
<evidence type="ECO:0000313" key="2">
    <source>
        <dbReference type="EMBL" id="NNH04564.1"/>
    </source>
</evidence>
<feature type="transmembrane region" description="Helical" evidence="1">
    <location>
        <begin position="193"/>
        <end position="210"/>
    </location>
</feature>
<organism evidence="2 3">
    <name type="scientific">Microbacterium ulmi</name>
    <dbReference type="NCBI Taxonomy" id="179095"/>
    <lineage>
        <taxon>Bacteria</taxon>
        <taxon>Bacillati</taxon>
        <taxon>Actinomycetota</taxon>
        <taxon>Actinomycetes</taxon>
        <taxon>Micrococcales</taxon>
        <taxon>Microbacteriaceae</taxon>
        <taxon>Microbacterium</taxon>
    </lineage>
</organism>
<dbReference type="InterPro" id="IPR006938">
    <property type="entry name" value="DUF624"/>
</dbReference>
<gene>
    <name evidence="2" type="ORF">HLA99_11990</name>
</gene>
<keyword evidence="1" id="KW-1133">Transmembrane helix</keyword>